<dbReference type="AlphaFoldDB" id="A0A1G2HJA9"/>
<dbReference type="STRING" id="1802164.A3H51_02820"/>
<name>A0A1G2HJA9_9BACT</name>
<accession>A0A1G2HJA9</accession>
<dbReference type="Proteomes" id="UP000178509">
    <property type="component" value="Unassembled WGS sequence"/>
</dbReference>
<gene>
    <name evidence="1" type="ORF">A3H51_02820</name>
</gene>
<dbReference type="EMBL" id="MHOJ01000021">
    <property type="protein sequence ID" value="OGZ62311.1"/>
    <property type="molecule type" value="Genomic_DNA"/>
</dbReference>
<sequence>MEKNKENPLQLDGKEFQFIKELKWDDVFEIWRKNEEHLQHWVEHYKSRGFNTWEAWRKSHHTTQIYGGSGRKWYLYKILTPESVVLKFRGGPFTGWISRFYKGEQMPAFYKIAKNIFNDTEERVREIIENFPKKTTLLGLKTRDGVIIIEGMHRATAIALAERENIKIRSEIYIALTKFDIELVKEHSDKNTAKT</sequence>
<evidence type="ECO:0000313" key="1">
    <source>
        <dbReference type="EMBL" id="OGZ62311.1"/>
    </source>
</evidence>
<protein>
    <submittedName>
        <fullName evidence="1">Uncharacterized protein</fullName>
    </submittedName>
</protein>
<reference evidence="1 2" key="1">
    <citation type="journal article" date="2016" name="Nat. Commun.">
        <title>Thousands of microbial genomes shed light on interconnected biogeochemical processes in an aquifer system.</title>
        <authorList>
            <person name="Anantharaman K."/>
            <person name="Brown C.T."/>
            <person name="Hug L.A."/>
            <person name="Sharon I."/>
            <person name="Castelle C.J."/>
            <person name="Probst A.J."/>
            <person name="Thomas B.C."/>
            <person name="Singh A."/>
            <person name="Wilkins M.J."/>
            <person name="Karaoz U."/>
            <person name="Brodie E.L."/>
            <person name="Williams K.H."/>
            <person name="Hubbard S.S."/>
            <person name="Banfield J.F."/>
        </authorList>
    </citation>
    <scope>NUCLEOTIDE SEQUENCE [LARGE SCALE GENOMIC DNA]</scope>
</reference>
<organism evidence="1 2">
    <name type="scientific">Candidatus Spechtbacteria bacterium RIFCSPLOWO2_02_FULL_38_8</name>
    <dbReference type="NCBI Taxonomy" id="1802164"/>
    <lineage>
        <taxon>Bacteria</taxon>
        <taxon>Candidatus Spechtiibacteriota</taxon>
    </lineage>
</organism>
<comment type="caution">
    <text evidence="1">The sequence shown here is derived from an EMBL/GenBank/DDBJ whole genome shotgun (WGS) entry which is preliminary data.</text>
</comment>
<proteinExistence type="predicted"/>
<evidence type="ECO:0000313" key="2">
    <source>
        <dbReference type="Proteomes" id="UP000178509"/>
    </source>
</evidence>